<name>A0A1Y2G863_9FUNG</name>
<feature type="compositionally biased region" description="Polar residues" evidence="1">
    <location>
        <begin position="773"/>
        <end position="787"/>
    </location>
</feature>
<proteinExistence type="predicted"/>
<feature type="compositionally biased region" description="Basic and acidic residues" evidence="1">
    <location>
        <begin position="788"/>
        <end position="798"/>
    </location>
</feature>
<keyword evidence="3" id="KW-1185">Reference proteome</keyword>
<sequence length="985" mass="109801">MQSRPRHILDLPDEILHLILAYCCEDLDFLLYPYALATKENHLCPNGCYCAPHHEFNGQFSGATTKPQLLSNSNREGRPTKVRRIHILSGSNYRYFICGARQGTLRQAITDDSLIRTSGESNGIPRDLKNSIAYHTALRKRPQRFSKLAFRSQRLLDPSISHILSSGSTNPSISFVPQLSCQTRQTCVLTTKSERTEPTELPQGLIAYVSKTTPLPDALSLCRPSLGNDTAGKEYNAQNVHSSLASHSTRHLQPRNRNRRSILDAAGSSPYSRALHSSLSLQTLPTEIALKKKGNKIERLCKRDDEKEGPEEAQEKVHKNNVCRHSIPNQLMLVNKRFADLVVPMLWRRIVFHGHQTCRSRSLFSALHQVDEKAGLALKKPFESNAFSRDGSCLKHPKRHVFKASLNIMTKRFNAYTSATIKGISAAEQSSGFNHESSCSRRHAIEDRLTSVTHYQKHAGEARWSYGQFVRHVVLNFAHPQASPEMLIKALECLGSRCQNQIQALDLHANEKMQVFGLETPTDMSRLLGTGFSKLRFLRMQGGLVDNQLFCALINGLVEPTATSCRLSQVFLGPGSITDSAIDKLIIAAAQCLEVFHVTSCVDVGGKAIASLLTSCPKLRVLSVHRSLARDKDLLEGLGIEIEANNSLSVVPTPYNLSRVATNEIVAPLERFELGTTKLTTSGITEIIKGTCCSLRFLVLETQHFQDDFLRGVIAPLCKKLEGLYFDESDRSYQQRNPSALRHGQNQEQRTRRRLFDFGRWRGAMANQLEQISLQPQSNLGPHNVSQRNHEMLEERTTPKQSPWLALTSTDAWVLHGRCALWATNSIRSSATVHGMGAAYGGDNLRTSISENFLPEQSRIRPFTVYFRAIRRRFISLLSTTSATTSIDNDNNIQGSVSTMSPLSSIPSVSLGSDMSTESGYQRVLRRFGVHTTTIEVILRSLQHSLKEFSVIEVDLIAASAESSSDGSKMSAENSFVAPDWTPYL</sequence>
<accession>A0A1Y2G863</accession>
<dbReference type="GeneID" id="33567825"/>
<dbReference type="Proteomes" id="UP000193648">
    <property type="component" value="Unassembled WGS sequence"/>
</dbReference>
<organism evidence="2 3">
    <name type="scientific">Lobosporangium transversale</name>
    <dbReference type="NCBI Taxonomy" id="64571"/>
    <lineage>
        <taxon>Eukaryota</taxon>
        <taxon>Fungi</taxon>
        <taxon>Fungi incertae sedis</taxon>
        <taxon>Mucoromycota</taxon>
        <taxon>Mortierellomycotina</taxon>
        <taxon>Mortierellomycetes</taxon>
        <taxon>Mortierellales</taxon>
        <taxon>Mortierellaceae</taxon>
        <taxon>Lobosporangium</taxon>
    </lineage>
</organism>
<dbReference type="InterPro" id="IPR032675">
    <property type="entry name" value="LRR_dom_sf"/>
</dbReference>
<dbReference type="OrthoDB" id="2388062at2759"/>
<protein>
    <submittedName>
        <fullName evidence="2">Uncharacterized protein</fullName>
    </submittedName>
</protein>
<evidence type="ECO:0000256" key="1">
    <source>
        <dbReference type="SAM" id="MobiDB-lite"/>
    </source>
</evidence>
<feature type="non-terminal residue" evidence="2">
    <location>
        <position position="985"/>
    </location>
</feature>
<dbReference type="RefSeq" id="XP_021875827.1">
    <property type="nucleotide sequence ID" value="XM_022025982.1"/>
</dbReference>
<dbReference type="InParanoid" id="A0A1Y2G863"/>
<gene>
    <name evidence="2" type="ORF">BCR41DRAFT_363990</name>
</gene>
<evidence type="ECO:0000313" key="2">
    <source>
        <dbReference type="EMBL" id="ORY99501.1"/>
    </source>
</evidence>
<feature type="region of interest" description="Disordered" evidence="1">
    <location>
        <begin position="773"/>
        <end position="800"/>
    </location>
</feature>
<evidence type="ECO:0000313" key="3">
    <source>
        <dbReference type="Proteomes" id="UP000193648"/>
    </source>
</evidence>
<reference evidence="2 3" key="1">
    <citation type="submission" date="2016-07" db="EMBL/GenBank/DDBJ databases">
        <title>Pervasive Adenine N6-methylation of Active Genes in Fungi.</title>
        <authorList>
            <consortium name="DOE Joint Genome Institute"/>
            <person name="Mondo S.J."/>
            <person name="Dannebaum R.O."/>
            <person name="Kuo R.C."/>
            <person name="Labutti K."/>
            <person name="Haridas S."/>
            <person name="Kuo A."/>
            <person name="Salamov A."/>
            <person name="Ahrendt S.R."/>
            <person name="Lipzen A."/>
            <person name="Sullivan W."/>
            <person name="Andreopoulos W.B."/>
            <person name="Clum A."/>
            <person name="Lindquist E."/>
            <person name="Daum C."/>
            <person name="Ramamoorthy G.K."/>
            <person name="Gryganskyi A."/>
            <person name="Culley D."/>
            <person name="Magnuson J.K."/>
            <person name="James T.Y."/>
            <person name="O'Malley M.A."/>
            <person name="Stajich J.E."/>
            <person name="Spatafora J.W."/>
            <person name="Visel A."/>
            <person name="Grigoriev I.V."/>
        </authorList>
    </citation>
    <scope>NUCLEOTIDE SEQUENCE [LARGE SCALE GENOMIC DNA]</scope>
    <source>
        <strain evidence="2 3">NRRL 3116</strain>
    </source>
</reference>
<dbReference type="EMBL" id="MCFF01000068">
    <property type="protein sequence ID" value="ORY99501.1"/>
    <property type="molecule type" value="Genomic_DNA"/>
</dbReference>
<dbReference type="Gene3D" id="3.80.10.10">
    <property type="entry name" value="Ribonuclease Inhibitor"/>
    <property type="match status" value="1"/>
</dbReference>
<dbReference type="AlphaFoldDB" id="A0A1Y2G863"/>
<dbReference type="SUPFAM" id="SSF52047">
    <property type="entry name" value="RNI-like"/>
    <property type="match status" value="1"/>
</dbReference>
<comment type="caution">
    <text evidence="2">The sequence shown here is derived from an EMBL/GenBank/DDBJ whole genome shotgun (WGS) entry which is preliminary data.</text>
</comment>